<dbReference type="SUPFAM" id="SSF53474">
    <property type="entry name" value="alpha/beta-Hydrolases"/>
    <property type="match status" value="1"/>
</dbReference>
<dbReference type="Gene3D" id="3.40.50.1820">
    <property type="entry name" value="alpha/beta hydrolase"/>
    <property type="match status" value="1"/>
</dbReference>
<comment type="caution">
    <text evidence="2">The sequence shown here is derived from an EMBL/GenBank/DDBJ whole genome shotgun (WGS) entry which is preliminary data.</text>
</comment>
<dbReference type="Proteomes" id="UP000664132">
    <property type="component" value="Unassembled WGS sequence"/>
</dbReference>
<evidence type="ECO:0000313" key="3">
    <source>
        <dbReference type="Proteomes" id="UP000664132"/>
    </source>
</evidence>
<organism evidence="2 3">
    <name type="scientific">Cadophora malorum</name>
    <dbReference type="NCBI Taxonomy" id="108018"/>
    <lineage>
        <taxon>Eukaryota</taxon>
        <taxon>Fungi</taxon>
        <taxon>Dikarya</taxon>
        <taxon>Ascomycota</taxon>
        <taxon>Pezizomycotina</taxon>
        <taxon>Leotiomycetes</taxon>
        <taxon>Helotiales</taxon>
        <taxon>Ploettnerulaceae</taxon>
        <taxon>Cadophora</taxon>
    </lineage>
</organism>
<dbReference type="InterPro" id="IPR029058">
    <property type="entry name" value="AB_hydrolase_fold"/>
</dbReference>
<dbReference type="InterPro" id="IPR002925">
    <property type="entry name" value="Dienelactn_hydro"/>
</dbReference>
<dbReference type="PANTHER" id="PTHR17630:SF44">
    <property type="entry name" value="PROTEIN AIM2"/>
    <property type="match status" value="1"/>
</dbReference>
<proteinExistence type="predicted"/>
<name>A0A8H7T1Q1_9HELO</name>
<gene>
    <name evidence="2" type="ORF">IFR04_015004</name>
</gene>
<evidence type="ECO:0000313" key="2">
    <source>
        <dbReference type="EMBL" id="KAG4411864.1"/>
    </source>
</evidence>
<reference evidence="2" key="1">
    <citation type="submission" date="2021-02" db="EMBL/GenBank/DDBJ databases">
        <title>Genome sequence Cadophora malorum strain M34.</title>
        <authorList>
            <person name="Stefanovic E."/>
            <person name="Vu D."/>
            <person name="Scully C."/>
            <person name="Dijksterhuis J."/>
            <person name="Roader J."/>
            <person name="Houbraken J."/>
        </authorList>
    </citation>
    <scope>NUCLEOTIDE SEQUENCE</scope>
    <source>
        <strain evidence="2">M34</strain>
    </source>
</reference>
<protein>
    <recommendedName>
        <fullName evidence="1">Dienelactone hydrolase domain-containing protein</fullName>
    </recommendedName>
</protein>
<dbReference type="OrthoDB" id="17560at2759"/>
<dbReference type="AlphaFoldDB" id="A0A8H7T1Q1"/>
<dbReference type="Pfam" id="PF01738">
    <property type="entry name" value="DLH"/>
    <property type="match status" value="1"/>
</dbReference>
<feature type="domain" description="Dienelactone hydrolase" evidence="1">
    <location>
        <begin position="32"/>
        <end position="252"/>
    </location>
</feature>
<sequence length="256" mass="28179">MTSNAPGSCCYKGVKHEGHPRGRIEYLGETEVYVTEPSTSAANGHGIVYLTDIVGHKFINAQLLADQYAENGYVVIMPDLFHGDPVPLNSDMATFSVPTWVSGVYGERKVPHTPPSIDPIVKASIAELREKYNCKKLALAGYCFGAKYVIRFLTSDNISAGFIGHPAMVDQKELEAVTGPLAMAAAEIDDIFPQKLRHESENTLKALGVPYQINLYSGVVHGFGVRCNPKVKAEKFAKESAFFQALQWFEEHLKDE</sequence>
<dbReference type="GO" id="GO:0016787">
    <property type="term" value="F:hydrolase activity"/>
    <property type="evidence" value="ECO:0007669"/>
    <property type="project" value="InterPro"/>
</dbReference>
<dbReference type="EMBL" id="JAFJYH010000432">
    <property type="protein sequence ID" value="KAG4411864.1"/>
    <property type="molecule type" value="Genomic_DNA"/>
</dbReference>
<keyword evidence="3" id="KW-1185">Reference proteome</keyword>
<dbReference type="PANTHER" id="PTHR17630">
    <property type="entry name" value="DIENELACTONE HYDROLASE"/>
    <property type="match status" value="1"/>
</dbReference>
<evidence type="ECO:0000259" key="1">
    <source>
        <dbReference type="Pfam" id="PF01738"/>
    </source>
</evidence>
<accession>A0A8H7T1Q1</accession>